<organism evidence="1 2">
    <name type="scientific">Flemingia macrophylla</name>
    <dbReference type="NCBI Taxonomy" id="520843"/>
    <lineage>
        <taxon>Eukaryota</taxon>
        <taxon>Viridiplantae</taxon>
        <taxon>Streptophyta</taxon>
        <taxon>Embryophyta</taxon>
        <taxon>Tracheophyta</taxon>
        <taxon>Spermatophyta</taxon>
        <taxon>Magnoliopsida</taxon>
        <taxon>eudicotyledons</taxon>
        <taxon>Gunneridae</taxon>
        <taxon>Pentapetalae</taxon>
        <taxon>rosids</taxon>
        <taxon>fabids</taxon>
        <taxon>Fabales</taxon>
        <taxon>Fabaceae</taxon>
        <taxon>Papilionoideae</taxon>
        <taxon>50 kb inversion clade</taxon>
        <taxon>NPAAA clade</taxon>
        <taxon>indigoferoid/millettioid clade</taxon>
        <taxon>Phaseoleae</taxon>
        <taxon>Flemingia</taxon>
    </lineage>
</organism>
<accession>A0ABD1LPW4</accession>
<reference evidence="1 2" key="1">
    <citation type="submission" date="2024-08" db="EMBL/GenBank/DDBJ databases">
        <title>Insights into the chromosomal genome structure of Flemingia macrophylla.</title>
        <authorList>
            <person name="Ding Y."/>
            <person name="Zhao Y."/>
            <person name="Bi W."/>
            <person name="Wu M."/>
            <person name="Zhao G."/>
            <person name="Gong Y."/>
            <person name="Li W."/>
            <person name="Zhang P."/>
        </authorList>
    </citation>
    <scope>NUCLEOTIDE SEQUENCE [LARGE SCALE GENOMIC DNA]</scope>
    <source>
        <strain evidence="1">DYQJB</strain>
        <tissue evidence="1">Leaf</tissue>
    </source>
</reference>
<keyword evidence="2" id="KW-1185">Reference proteome</keyword>
<dbReference type="Proteomes" id="UP001603857">
    <property type="component" value="Unassembled WGS sequence"/>
</dbReference>
<proteinExistence type="predicted"/>
<gene>
    <name evidence="1" type="ORF">Fmac_024579</name>
</gene>
<dbReference type="EMBL" id="JBGMDY010000008">
    <property type="protein sequence ID" value="KAL2325521.1"/>
    <property type="molecule type" value="Genomic_DNA"/>
</dbReference>
<evidence type="ECO:0000313" key="2">
    <source>
        <dbReference type="Proteomes" id="UP001603857"/>
    </source>
</evidence>
<sequence length="118" mass="13618">MACLVSLSFIVPLRFSPLNKQEVHRHQLDFPLDRLLSRATIRTALKTLGSYTSNNHILSFKGSLHHCMMLRSRFLHETCSYNNLYVDCYHEMVISGYWVGPDPDDGWGFVEAVINQMN</sequence>
<protein>
    <submittedName>
        <fullName evidence="1">Uncharacterized protein</fullName>
    </submittedName>
</protein>
<dbReference type="AlphaFoldDB" id="A0ABD1LPW4"/>
<name>A0ABD1LPW4_9FABA</name>
<comment type="caution">
    <text evidence="1">The sequence shown here is derived from an EMBL/GenBank/DDBJ whole genome shotgun (WGS) entry which is preliminary data.</text>
</comment>
<evidence type="ECO:0000313" key="1">
    <source>
        <dbReference type="EMBL" id="KAL2325521.1"/>
    </source>
</evidence>